<evidence type="ECO:0000313" key="3">
    <source>
        <dbReference type="Proteomes" id="UP000590412"/>
    </source>
</evidence>
<dbReference type="Proteomes" id="UP000590412">
    <property type="component" value="Unassembled WGS sequence"/>
</dbReference>
<accession>A0A8X7NRY6</accession>
<evidence type="ECO:0000256" key="1">
    <source>
        <dbReference type="SAM" id="MobiDB-lite"/>
    </source>
</evidence>
<protein>
    <submittedName>
        <fullName evidence="2">Uncharacterized protein</fullName>
    </submittedName>
</protein>
<evidence type="ECO:0000313" key="2">
    <source>
        <dbReference type="EMBL" id="KAF6058973.1"/>
    </source>
</evidence>
<sequence length="353" mass="40938">MSSVEPSEKIDLLVSSLERNLETFKSAHDLLNLSKEQLKNEGTFTPLDIRLKKRNYIVDSFKLDKSHKEYKDWESETRLQFIKEDITNYNQVVGKIAKVNQKLNESSNSYEALAKTIKIPDFTVSIKTLENYGDEKLLKLGKSYGTTNLQLEQLFSLNPGHESKLLFPDFSIIQRLINIEFRLRVEKRVHLEILMLMKNKIQTQNRTWTVRDNQLKEFFDIKVQQMIESVEMANAEDSKAKDEEDDDEEDESESESEGDEGEADQGPMDSEDDVDEERDTINIEKSSRAENDGAVSEFEENIEKKRSEIDRSEVVYRHESEVHTNETEPSNQNEGTNTQPLVESDNDDEEMLH</sequence>
<proteinExistence type="predicted"/>
<dbReference type="OrthoDB" id="4094291at2759"/>
<feature type="compositionally biased region" description="Basic and acidic residues" evidence="1">
    <location>
        <begin position="279"/>
        <end position="291"/>
    </location>
</feature>
<gene>
    <name evidence="2" type="ORF">FOB60_000555</name>
</gene>
<reference evidence="2" key="1">
    <citation type="submission" date="2020-03" db="EMBL/GenBank/DDBJ databases">
        <title>FDA dAtabase for Regulatory Grade micrObial Sequences (FDA-ARGOS): Supporting development and validation of Infectious Disease Dx tests.</title>
        <authorList>
            <person name="Campos J."/>
            <person name="Goldberg B."/>
            <person name="Tallon L."/>
            <person name="Sadzewicz L."/>
            <person name="Vavikolanu K."/>
            <person name="Mehta A."/>
            <person name="Aluvathingal J."/>
            <person name="Nadendla S."/>
            <person name="Nandy P."/>
            <person name="Geyer C."/>
            <person name="Yan Y."/>
            <person name="Sichtig H."/>
        </authorList>
    </citation>
    <scope>NUCLEOTIDE SEQUENCE [LARGE SCALE GENOMIC DNA]</scope>
    <source>
        <strain evidence="2">FDAARGOS_652</strain>
    </source>
</reference>
<feature type="compositionally biased region" description="Acidic residues" evidence="1">
    <location>
        <begin position="243"/>
        <end position="278"/>
    </location>
</feature>
<organism evidence="2 3">
    <name type="scientific">Candida parapsilosis</name>
    <name type="common">Yeast</name>
    <dbReference type="NCBI Taxonomy" id="5480"/>
    <lineage>
        <taxon>Eukaryota</taxon>
        <taxon>Fungi</taxon>
        <taxon>Dikarya</taxon>
        <taxon>Ascomycota</taxon>
        <taxon>Saccharomycotina</taxon>
        <taxon>Pichiomycetes</taxon>
        <taxon>Debaryomycetaceae</taxon>
        <taxon>Candida/Lodderomyces clade</taxon>
        <taxon>Candida</taxon>
    </lineage>
</organism>
<feature type="compositionally biased region" description="Basic and acidic residues" evidence="1">
    <location>
        <begin position="301"/>
        <end position="326"/>
    </location>
</feature>
<feature type="region of interest" description="Disordered" evidence="1">
    <location>
        <begin position="232"/>
        <end position="353"/>
    </location>
</feature>
<dbReference type="AlphaFoldDB" id="A0A8X7NRY6"/>
<comment type="caution">
    <text evidence="2">The sequence shown here is derived from an EMBL/GenBank/DDBJ whole genome shotgun (WGS) entry which is preliminary data.</text>
</comment>
<feature type="compositionally biased region" description="Polar residues" evidence="1">
    <location>
        <begin position="327"/>
        <end position="341"/>
    </location>
</feature>
<dbReference type="EMBL" id="JABWAB010000001">
    <property type="protein sequence ID" value="KAF6058973.1"/>
    <property type="molecule type" value="Genomic_DNA"/>
</dbReference>
<feature type="compositionally biased region" description="Acidic residues" evidence="1">
    <location>
        <begin position="344"/>
        <end position="353"/>
    </location>
</feature>
<name>A0A8X7NRY6_CANPA</name>